<comment type="similarity">
    <text evidence="3">Belongs to the Nudix hydrolase family. NudK subfamily.</text>
</comment>
<evidence type="ECO:0000256" key="3">
    <source>
        <dbReference type="ARBA" id="ARBA00007275"/>
    </source>
</evidence>
<keyword evidence="5" id="KW-0378">Hydrolase</keyword>
<protein>
    <recommendedName>
        <fullName evidence="4">GDP-mannose pyrophosphatase</fullName>
    </recommendedName>
    <alternativeName>
        <fullName evidence="6">GDP-mannose hydrolase</fullName>
    </alternativeName>
    <alternativeName>
        <fullName evidence="7">GDPMK</fullName>
    </alternativeName>
</protein>
<evidence type="ECO:0000256" key="5">
    <source>
        <dbReference type="ARBA" id="ARBA00022801"/>
    </source>
</evidence>
<dbReference type="PROSITE" id="PS51462">
    <property type="entry name" value="NUDIX"/>
    <property type="match status" value="1"/>
</dbReference>
<organism evidence="9 10">
    <name type="scientific">Limnohabitans planktonicus II-D5</name>
    <dbReference type="NCBI Taxonomy" id="1293045"/>
    <lineage>
        <taxon>Bacteria</taxon>
        <taxon>Pseudomonadati</taxon>
        <taxon>Pseudomonadota</taxon>
        <taxon>Betaproteobacteria</taxon>
        <taxon>Burkholderiales</taxon>
        <taxon>Comamonadaceae</taxon>
        <taxon>Limnohabitans</taxon>
    </lineage>
</organism>
<evidence type="ECO:0000256" key="4">
    <source>
        <dbReference type="ARBA" id="ARBA00016377"/>
    </source>
</evidence>
<dbReference type="Gene3D" id="3.90.79.10">
    <property type="entry name" value="Nucleoside Triphosphate Pyrophosphohydrolase"/>
    <property type="match status" value="1"/>
</dbReference>
<evidence type="ECO:0000313" key="9">
    <source>
        <dbReference type="EMBL" id="PVE44382.1"/>
    </source>
</evidence>
<dbReference type="Proteomes" id="UP000037507">
    <property type="component" value="Unassembled WGS sequence"/>
</dbReference>
<dbReference type="EMBL" id="LFYT02000002">
    <property type="protein sequence ID" value="PVE44382.1"/>
    <property type="molecule type" value="Genomic_DNA"/>
</dbReference>
<name>A0A2T7UI69_9BURK</name>
<dbReference type="InterPro" id="IPR020084">
    <property type="entry name" value="NUDIX_hydrolase_CS"/>
</dbReference>
<dbReference type="InterPro" id="IPR000086">
    <property type="entry name" value="NUDIX_hydrolase_dom"/>
</dbReference>
<evidence type="ECO:0000256" key="1">
    <source>
        <dbReference type="ARBA" id="ARBA00000847"/>
    </source>
</evidence>
<dbReference type="PROSITE" id="PS00893">
    <property type="entry name" value="NUDIX_BOX"/>
    <property type="match status" value="1"/>
</dbReference>
<evidence type="ECO:0000259" key="8">
    <source>
        <dbReference type="PROSITE" id="PS51462"/>
    </source>
</evidence>
<dbReference type="OrthoDB" id="9806150at2"/>
<feature type="domain" description="Nudix hydrolase" evidence="8">
    <location>
        <begin position="44"/>
        <end position="174"/>
    </location>
</feature>
<evidence type="ECO:0000256" key="6">
    <source>
        <dbReference type="ARBA" id="ARBA00032162"/>
    </source>
</evidence>
<dbReference type="RefSeq" id="WP_053175885.1">
    <property type="nucleotide sequence ID" value="NZ_LFYT02000002.1"/>
</dbReference>
<dbReference type="InterPro" id="IPR015797">
    <property type="entry name" value="NUDIX_hydrolase-like_dom_sf"/>
</dbReference>
<dbReference type="PANTHER" id="PTHR11839">
    <property type="entry name" value="UDP/ADP-SUGAR PYROPHOSPHATASE"/>
    <property type="match status" value="1"/>
</dbReference>
<comment type="cofactor">
    <cofactor evidence="2">
        <name>Mg(2+)</name>
        <dbReference type="ChEBI" id="CHEBI:18420"/>
    </cofactor>
</comment>
<comment type="catalytic activity">
    <reaction evidence="1">
        <text>GDP-alpha-D-mannose + H2O = alpha-D-mannose 1-phosphate + GMP + 2 H(+)</text>
        <dbReference type="Rhea" id="RHEA:27978"/>
        <dbReference type="ChEBI" id="CHEBI:15377"/>
        <dbReference type="ChEBI" id="CHEBI:15378"/>
        <dbReference type="ChEBI" id="CHEBI:57527"/>
        <dbReference type="ChEBI" id="CHEBI:58115"/>
        <dbReference type="ChEBI" id="CHEBI:58409"/>
    </reaction>
</comment>
<dbReference type="STRING" id="1293045.H663_17670"/>
<evidence type="ECO:0000256" key="2">
    <source>
        <dbReference type="ARBA" id="ARBA00001946"/>
    </source>
</evidence>
<dbReference type="PANTHER" id="PTHR11839:SF18">
    <property type="entry name" value="NUDIX HYDROLASE DOMAIN-CONTAINING PROTEIN"/>
    <property type="match status" value="1"/>
</dbReference>
<reference evidence="9" key="1">
    <citation type="submission" date="2017-04" db="EMBL/GenBank/DDBJ databases">
        <title>Unexpected and diverse lifestyles within the genus Limnohabitans.</title>
        <authorList>
            <person name="Kasalicky V."/>
            <person name="Mehrshad M."/>
            <person name="Andrei S.-A."/>
            <person name="Salcher M."/>
            <person name="Kratochvilova H."/>
            <person name="Simek K."/>
            <person name="Ghai R."/>
        </authorList>
    </citation>
    <scope>NUCLEOTIDE SEQUENCE [LARGE SCALE GENOMIC DNA]</scope>
    <source>
        <strain evidence="9">II-D5</strain>
    </source>
</reference>
<dbReference type="GO" id="GO:0019693">
    <property type="term" value="P:ribose phosphate metabolic process"/>
    <property type="evidence" value="ECO:0007669"/>
    <property type="project" value="TreeGrafter"/>
</dbReference>
<dbReference type="GO" id="GO:0006753">
    <property type="term" value="P:nucleoside phosphate metabolic process"/>
    <property type="evidence" value="ECO:0007669"/>
    <property type="project" value="TreeGrafter"/>
</dbReference>
<dbReference type="Pfam" id="PF00293">
    <property type="entry name" value="NUDIX"/>
    <property type="match status" value="1"/>
</dbReference>
<evidence type="ECO:0000313" key="10">
    <source>
        <dbReference type="Proteomes" id="UP000037507"/>
    </source>
</evidence>
<dbReference type="GO" id="GO:0005829">
    <property type="term" value="C:cytosol"/>
    <property type="evidence" value="ECO:0007669"/>
    <property type="project" value="TreeGrafter"/>
</dbReference>
<gene>
    <name evidence="9" type="ORF">H663_002800</name>
</gene>
<dbReference type="GO" id="GO:0016787">
    <property type="term" value="F:hydrolase activity"/>
    <property type="evidence" value="ECO:0007669"/>
    <property type="project" value="UniProtKB-KW"/>
</dbReference>
<comment type="caution">
    <text evidence="9">The sequence shown here is derived from an EMBL/GenBank/DDBJ whole genome shotgun (WGS) entry which is preliminary data.</text>
</comment>
<keyword evidence="10" id="KW-1185">Reference proteome</keyword>
<evidence type="ECO:0000256" key="7">
    <source>
        <dbReference type="ARBA" id="ARBA00032272"/>
    </source>
</evidence>
<proteinExistence type="inferred from homology"/>
<dbReference type="SUPFAM" id="SSF55811">
    <property type="entry name" value="Nudix"/>
    <property type="match status" value="1"/>
</dbReference>
<accession>A0A2T7UI69</accession>
<dbReference type="AlphaFoldDB" id="A0A2T7UI69"/>
<sequence length="194" mass="22306">MSDEHLIEHRIDRQELLRGHFLHAFRDTVRLPDQKTATREYVVHPGAVMIIPLLQEPDGLKLVLERQYRYPVGQVMIEFPAGKLDPGEDRWGCAQRELLEETGYTARQWARAGVLHPVIAYSTEVIEIWFARDLHLGNRQLDDGEFLDVFTATPTELMAWCREGQVTDAKTLTGALWLQNMLSGDWPLTWQSVA</sequence>